<keyword evidence="2" id="KW-1133">Transmembrane helix</keyword>
<sequence>MLSLKDLKKLDRDDVLDLLGLETRRTTAESALPALGIFAAGVLVGVGVGMLLADKPGTELRGDLRQRIQGGQDKLATAINNARGGDTQQQGAGSTVPPGQRTT</sequence>
<evidence type="ECO:0000313" key="4">
    <source>
        <dbReference type="Proteomes" id="UP000664052"/>
    </source>
</evidence>
<accession>A0ABS3DK66</accession>
<dbReference type="RefSeq" id="WP_207056062.1">
    <property type="nucleotide sequence ID" value="NZ_JAFIMU010000009.1"/>
</dbReference>
<reference evidence="3 4" key="1">
    <citation type="submission" date="2021-02" db="EMBL/GenBank/DDBJ databases">
        <title>De Novo genome assembly of isolated myxobacteria.</title>
        <authorList>
            <person name="Stevens D.C."/>
        </authorList>
    </citation>
    <scope>NUCLEOTIDE SEQUENCE [LARGE SCALE GENOMIC DNA]</scope>
    <source>
        <strain evidence="3 4">ATCC 29039</strain>
    </source>
</reference>
<evidence type="ECO:0000256" key="2">
    <source>
        <dbReference type="SAM" id="Phobius"/>
    </source>
</evidence>
<keyword evidence="2" id="KW-0472">Membrane</keyword>
<feature type="region of interest" description="Disordered" evidence="1">
    <location>
        <begin position="81"/>
        <end position="103"/>
    </location>
</feature>
<comment type="caution">
    <text evidence="3">The sequence shown here is derived from an EMBL/GenBank/DDBJ whole genome shotgun (WGS) entry which is preliminary data.</text>
</comment>
<gene>
    <name evidence="3" type="ORF">JYK02_29725</name>
</gene>
<evidence type="ECO:0000256" key="1">
    <source>
        <dbReference type="SAM" id="MobiDB-lite"/>
    </source>
</evidence>
<keyword evidence="4" id="KW-1185">Reference proteome</keyword>
<evidence type="ECO:0000313" key="3">
    <source>
        <dbReference type="EMBL" id="MBN8231701.1"/>
    </source>
</evidence>
<feature type="transmembrane region" description="Helical" evidence="2">
    <location>
        <begin position="31"/>
        <end position="53"/>
    </location>
</feature>
<protein>
    <submittedName>
        <fullName evidence="3">YtxH domain-containing protein</fullName>
    </submittedName>
</protein>
<proteinExistence type="predicted"/>
<dbReference type="Proteomes" id="UP000664052">
    <property type="component" value="Unassembled WGS sequence"/>
</dbReference>
<dbReference type="EMBL" id="JAFIMU010000009">
    <property type="protein sequence ID" value="MBN8231701.1"/>
    <property type="molecule type" value="Genomic_DNA"/>
</dbReference>
<name>A0ABS3DK66_9BACT</name>
<keyword evidence="2" id="KW-0812">Transmembrane</keyword>
<organism evidence="3 4">
    <name type="scientific">Corallococcus macrosporus</name>
    <dbReference type="NCBI Taxonomy" id="35"/>
    <lineage>
        <taxon>Bacteria</taxon>
        <taxon>Pseudomonadati</taxon>
        <taxon>Myxococcota</taxon>
        <taxon>Myxococcia</taxon>
        <taxon>Myxococcales</taxon>
        <taxon>Cystobacterineae</taxon>
        <taxon>Myxococcaceae</taxon>
        <taxon>Corallococcus</taxon>
    </lineage>
</organism>